<dbReference type="PANTHER" id="PTHR42795">
    <property type="entry name" value="ALANINE DEHYDROGENASE"/>
    <property type="match status" value="1"/>
</dbReference>
<accession>A0A1I1YBU1</accession>
<dbReference type="CDD" id="cd05305">
    <property type="entry name" value="L-AlaDH"/>
    <property type="match status" value="1"/>
</dbReference>
<reference evidence="6 7" key="1">
    <citation type="submission" date="2016-10" db="EMBL/GenBank/DDBJ databases">
        <authorList>
            <person name="de Groot N.N."/>
        </authorList>
    </citation>
    <scope>NUCLEOTIDE SEQUENCE [LARGE SCALE GENOMIC DNA]</scope>
    <source>
        <strain evidence="6 7">DSM 19012</strain>
    </source>
</reference>
<dbReference type="Pfam" id="PF05222">
    <property type="entry name" value="AlaDh_PNT_N"/>
    <property type="match status" value="1"/>
</dbReference>
<dbReference type="SUPFAM" id="SSF51735">
    <property type="entry name" value="NAD(P)-binding Rossmann-fold domains"/>
    <property type="match status" value="1"/>
</dbReference>
<evidence type="ECO:0000256" key="2">
    <source>
        <dbReference type="ARBA" id="ARBA00012897"/>
    </source>
</evidence>
<dbReference type="SUPFAM" id="SSF52283">
    <property type="entry name" value="Formate/glycerate dehydrogenase catalytic domain-like"/>
    <property type="match status" value="1"/>
</dbReference>
<dbReference type="Pfam" id="PF01262">
    <property type="entry name" value="AlaDh_PNT_C"/>
    <property type="match status" value="1"/>
</dbReference>
<dbReference type="InParanoid" id="A0A1I1YBU1"/>
<name>A0A1I1YBU1_9BACT</name>
<dbReference type="GO" id="GO:0005886">
    <property type="term" value="C:plasma membrane"/>
    <property type="evidence" value="ECO:0007669"/>
    <property type="project" value="TreeGrafter"/>
</dbReference>
<protein>
    <recommendedName>
        <fullName evidence="2">alanine dehydrogenase</fullName>
        <ecNumber evidence="2">1.4.1.1</ecNumber>
    </recommendedName>
</protein>
<proteinExistence type="inferred from homology"/>
<dbReference type="eggNOG" id="COG0686">
    <property type="taxonomic scope" value="Bacteria"/>
</dbReference>
<dbReference type="Gene3D" id="3.40.50.720">
    <property type="entry name" value="NAD(P)-binding Rossmann-like Domain"/>
    <property type="match status" value="2"/>
</dbReference>
<evidence type="ECO:0000256" key="1">
    <source>
        <dbReference type="ARBA" id="ARBA00005689"/>
    </source>
</evidence>
<dbReference type="Proteomes" id="UP000181976">
    <property type="component" value="Unassembled WGS sequence"/>
</dbReference>
<comment type="similarity">
    <text evidence="1">Belongs to the AlaDH/PNT family.</text>
</comment>
<gene>
    <name evidence="6" type="ORF">SAMN05444380_10799</name>
</gene>
<evidence type="ECO:0000259" key="4">
    <source>
        <dbReference type="SMART" id="SM01002"/>
    </source>
</evidence>
<dbReference type="EMBL" id="FONA01000007">
    <property type="protein sequence ID" value="SFE15360.1"/>
    <property type="molecule type" value="Genomic_DNA"/>
</dbReference>
<dbReference type="AlphaFoldDB" id="A0A1I1YBU1"/>
<dbReference type="STRING" id="385682.SAMN05444380_10799"/>
<dbReference type="InterPro" id="IPR007698">
    <property type="entry name" value="AlaDH/PNT_NAD(H)-bd"/>
</dbReference>
<feature type="domain" description="Alanine dehydrogenase/pyridine nucleotide transhydrogenase N-terminal" evidence="5">
    <location>
        <begin position="38"/>
        <end position="171"/>
    </location>
</feature>
<dbReference type="FunCoup" id="A0A1I1YBU1">
    <property type="interactions" value="242"/>
</dbReference>
<dbReference type="GO" id="GO:0042853">
    <property type="term" value="P:L-alanine catabolic process"/>
    <property type="evidence" value="ECO:0007669"/>
    <property type="project" value="InterPro"/>
</dbReference>
<dbReference type="InterPro" id="IPR036291">
    <property type="entry name" value="NAD(P)-bd_dom_sf"/>
</dbReference>
<dbReference type="InterPro" id="IPR007886">
    <property type="entry name" value="AlaDH/PNT_N"/>
</dbReference>
<dbReference type="OrthoDB" id="9804592at2"/>
<dbReference type="EC" id="1.4.1.1" evidence="2"/>
<organism evidence="6 7">
    <name type="scientific">Thermophagus xiamenensis</name>
    <dbReference type="NCBI Taxonomy" id="385682"/>
    <lineage>
        <taxon>Bacteria</taxon>
        <taxon>Pseudomonadati</taxon>
        <taxon>Bacteroidota</taxon>
        <taxon>Bacteroidia</taxon>
        <taxon>Marinilabiliales</taxon>
        <taxon>Marinilabiliaceae</taxon>
        <taxon>Thermophagus</taxon>
    </lineage>
</organism>
<evidence type="ECO:0000313" key="7">
    <source>
        <dbReference type="Proteomes" id="UP000181976"/>
    </source>
</evidence>
<dbReference type="RefSeq" id="WP_010526187.1">
    <property type="nucleotide sequence ID" value="NZ_FONA01000007.1"/>
</dbReference>
<dbReference type="InterPro" id="IPR008141">
    <property type="entry name" value="Ala_DH"/>
</dbReference>
<evidence type="ECO:0000313" key="6">
    <source>
        <dbReference type="EMBL" id="SFE15360.1"/>
    </source>
</evidence>
<dbReference type="SMART" id="SM01003">
    <property type="entry name" value="AlaDh_PNT_N"/>
    <property type="match status" value="1"/>
</dbReference>
<keyword evidence="3" id="KW-0560">Oxidoreductase</keyword>
<evidence type="ECO:0000256" key="3">
    <source>
        <dbReference type="ARBA" id="ARBA00023002"/>
    </source>
</evidence>
<keyword evidence="7" id="KW-1185">Reference proteome</keyword>
<dbReference type="GO" id="GO:0000286">
    <property type="term" value="F:alanine dehydrogenase activity"/>
    <property type="evidence" value="ECO:0007669"/>
    <property type="project" value="UniProtKB-EC"/>
</dbReference>
<sequence>MGDIGKSASQYFAINQTGLMPKEELLEIGKGQKSMSFGIPREHEKGENRIPLTPQGVELLTANGHEIVIESGAGNGANYFDHDFSEAGAKIVDNHEEPFRCDVVLKVAPPNEEERQLFSPGQLLISLLHIFKQDRESIQQLMHKKINALAYEFLKDESNCYPVIRSMSEIEGYTAIMIASEYLSKEKNGKGVLLGGITGISPAEVVVIGAGTAGEFAVRAALGLGCQVKVFDNSYRNLRELERNVGQRLFTSVLHPQVLSKALKSADAVISSLRYFDPQSRFFISEEQIAGMKPGSIIVDLSMGNGGCFDAGCSSKSHGSAVTIQHGVIHYRVHNIASRVARTASIALSNIFAPVLLRLAMSGGVSQLIKQDLGVSHGLYLYKGILTNHTLGERFNLPSKDIGLLMAAF</sequence>
<evidence type="ECO:0000259" key="5">
    <source>
        <dbReference type="SMART" id="SM01003"/>
    </source>
</evidence>
<dbReference type="PANTHER" id="PTHR42795:SF1">
    <property type="entry name" value="ALANINE DEHYDROGENASE"/>
    <property type="match status" value="1"/>
</dbReference>
<dbReference type="SMART" id="SM01002">
    <property type="entry name" value="AlaDh_PNT_C"/>
    <property type="match status" value="1"/>
</dbReference>
<feature type="domain" description="Alanine dehydrogenase/pyridine nucleotide transhydrogenase NAD(H)-binding" evidence="4">
    <location>
        <begin position="183"/>
        <end position="332"/>
    </location>
</feature>